<evidence type="ECO:0000313" key="13">
    <source>
        <dbReference type="EMBL" id="UQS85992.1"/>
    </source>
</evidence>
<comment type="cofactor">
    <cofactor evidence="9">
        <name>Mg(2+)</name>
        <dbReference type="ChEBI" id="CHEBI:18420"/>
    </cofactor>
    <text evidence="9">Binds 1 Mg(2+) ion per subunit.</text>
</comment>
<dbReference type="Gene3D" id="3.20.20.70">
    <property type="entry name" value="Aldolase class I"/>
    <property type="match status" value="1"/>
</dbReference>
<dbReference type="EC" id="2.5.1.3" evidence="9"/>
<dbReference type="GO" id="GO:0009228">
    <property type="term" value="P:thiamine biosynthetic process"/>
    <property type="evidence" value="ECO:0007669"/>
    <property type="project" value="UniProtKB-KW"/>
</dbReference>
<gene>
    <name evidence="9 13" type="primary">thiE</name>
    <name evidence="13" type="ORF">MOO44_01345</name>
</gene>
<dbReference type="InterPro" id="IPR034291">
    <property type="entry name" value="TMP_synthase"/>
</dbReference>
<dbReference type="PANTHER" id="PTHR20857">
    <property type="entry name" value="THIAMINE-PHOSPHATE PYROPHOSPHORYLASE"/>
    <property type="match status" value="1"/>
</dbReference>
<dbReference type="InterPro" id="IPR022998">
    <property type="entry name" value="ThiamineP_synth_TenI"/>
</dbReference>
<comment type="catalytic activity">
    <reaction evidence="7 9 10">
        <text>2-(2-carboxy-4-methylthiazol-5-yl)ethyl phosphate + 4-amino-2-methyl-5-(diphosphooxymethyl)pyrimidine + 2 H(+) = thiamine phosphate + CO2 + diphosphate</text>
        <dbReference type="Rhea" id="RHEA:47848"/>
        <dbReference type="ChEBI" id="CHEBI:15378"/>
        <dbReference type="ChEBI" id="CHEBI:16526"/>
        <dbReference type="ChEBI" id="CHEBI:33019"/>
        <dbReference type="ChEBI" id="CHEBI:37575"/>
        <dbReference type="ChEBI" id="CHEBI:57841"/>
        <dbReference type="ChEBI" id="CHEBI:62890"/>
        <dbReference type="EC" id="2.5.1.3"/>
    </reaction>
</comment>
<feature type="binding site" evidence="9">
    <location>
        <position position="72"/>
    </location>
    <ligand>
        <name>Mg(2+)</name>
        <dbReference type="ChEBI" id="CHEBI:18420"/>
    </ligand>
</feature>
<geneLocation type="plasmid" evidence="13 14">
    <name>p1unnamed</name>
</geneLocation>
<dbReference type="KEGG" id="lbe:MOO44_01345"/>
<dbReference type="Proteomes" id="UP000831181">
    <property type="component" value="Plasmid p1unnamed"/>
</dbReference>
<evidence type="ECO:0000256" key="6">
    <source>
        <dbReference type="ARBA" id="ARBA00047334"/>
    </source>
</evidence>
<comment type="similarity">
    <text evidence="9 10">Belongs to the thiamine-phosphate synthase family.</text>
</comment>
<evidence type="ECO:0000256" key="2">
    <source>
        <dbReference type="ARBA" id="ARBA00022679"/>
    </source>
</evidence>
<comment type="catalytic activity">
    <reaction evidence="8 9 10">
        <text>2-[(2R,5Z)-2-carboxy-4-methylthiazol-5(2H)-ylidene]ethyl phosphate + 4-amino-2-methyl-5-(diphosphooxymethyl)pyrimidine + 2 H(+) = thiamine phosphate + CO2 + diphosphate</text>
        <dbReference type="Rhea" id="RHEA:47844"/>
        <dbReference type="ChEBI" id="CHEBI:15378"/>
        <dbReference type="ChEBI" id="CHEBI:16526"/>
        <dbReference type="ChEBI" id="CHEBI:33019"/>
        <dbReference type="ChEBI" id="CHEBI:37575"/>
        <dbReference type="ChEBI" id="CHEBI:57841"/>
        <dbReference type="ChEBI" id="CHEBI:62899"/>
        <dbReference type="EC" id="2.5.1.3"/>
    </reaction>
</comment>
<dbReference type="EMBL" id="CP093360">
    <property type="protein sequence ID" value="UQS85992.1"/>
    <property type="molecule type" value="Genomic_DNA"/>
</dbReference>
<dbReference type="HAMAP" id="MF_00097">
    <property type="entry name" value="TMP_synthase"/>
    <property type="match status" value="1"/>
</dbReference>
<keyword evidence="13" id="KW-0614">Plasmid</keyword>
<evidence type="ECO:0000256" key="3">
    <source>
        <dbReference type="ARBA" id="ARBA00022723"/>
    </source>
</evidence>
<evidence type="ECO:0000256" key="9">
    <source>
        <dbReference type="HAMAP-Rule" id="MF_00097"/>
    </source>
</evidence>
<comment type="pathway">
    <text evidence="1 9 11">Cofactor biosynthesis; thiamine diphosphate biosynthesis; thiamine phosphate from 4-amino-2-methyl-5-diphosphomethylpyrimidine and 4-methyl-5-(2-phosphoethyl)-thiazole: step 1/1.</text>
</comment>
<evidence type="ECO:0000256" key="5">
    <source>
        <dbReference type="ARBA" id="ARBA00022977"/>
    </source>
</evidence>
<sequence length="207" mass="22292">MLKVYFIGGTQNIHGDRKRFIQQLTIACQSGITMFQYREKDHSALSGTERLALGKQVREITRKAAIPLIVDDDLKLAQAIDADGIHVGQSDTPVQEVVKKASGMIVGLSVHNRDELIASGDLTGVDYLGVGPIFATNSKENAKQPIGLDGLFQMNQATLKPIVAIGGIHEDNVGEVLKHSVSGVAVISDIMESDDIPLTVRHLKGEA</sequence>
<feature type="domain" description="Thiamine phosphate synthase/TenI" evidence="12">
    <location>
        <begin position="4"/>
        <end position="190"/>
    </location>
</feature>
<dbReference type="NCBIfam" id="TIGR00693">
    <property type="entry name" value="thiE"/>
    <property type="match status" value="1"/>
</dbReference>
<dbReference type="GO" id="GO:0009229">
    <property type="term" value="P:thiamine diphosphate biosynthetic process"/>
    <property type="evidence" value="ECO:0007669"/>
    <property type="project" value="UniProtKB-UniRule"/>
</dbReference>
<dbReference type="Pfam" id="PF02581">
    <property type="entry name" value="TMP-TENI"/>
    <property type="match status" value="1"/>
</dbReference>
<protein>
    <recommendedName>
        <fullName evidence="9">Thiamine-phosphate synthase</fullName>
        <shortName evidence="9">TP synthase</shortName>
        <shortName evidence="9">TPS</shortName>
        <ecNumber evidence="9">2.5.1.3</ecNumber>
    </recommendedName>
    <alternativeName>
        <fullName evidence="9">Thiamine-phosphate pyrophosphorylase</fullName>
        <shortName evidence="9">TMP pyrophosphorylase</shortName>
        <shortName evidence="9">TMP-PPase</shortName>
    </alternativeName>
</protein>
<dbReference type="CDD" id="cd00564">
    <property type="entry name" value="TMP_TenI"/>
    <property type="match status" value="1"/>
</dbReference>
<organism evidence="13 14">
    <name type="scientific">Nicoliella spurrieriana</name>
    <dbReference type="NCBI Taxonomy" id="2925830"/>
    <lineage>
        <taxon>Bacteria</taxon>
        <taxon>Bacillati</taxon>
        <taxon>Bacillota</taxon>
        <taxon>Bacilli</taxon>
        <taxon>Lactobacillales</taxon>
        <taxon>Lactobacillaceae</taxon>
        <taxon>Nicoliella</taxon>
    </lineage>
</organism>
<evidence type="ECO:0000256" key="11">
    <source>
        <dbReference type="RuleBase" id="RU004253"/>
    </source>
</evidence>
<evidence type="ECO:0000256" key="7">
    <source>
        <dbReference type="ARBA" id="ARBA00047851"/>
    </source>
</evidence>
<feature type="binding site" evidence="9">
    <location>
        <position position="167"/>
    </location>
    <ligand>
        <name>2-[(2R,5Z)-2-carboxy-4-methylthiazol-5(2H)-ylidene]ethyl phosphate</name>
        <dbReference type="ChEBI" id="CHEBI:62899"/>
    </ligand>
</feature>
<feature type="binding site" evidence="9">
    <location>
        <begin position="136"/>
        <end position="138"/>
    </location>
    <ligand>
        <name>2-[(2R,5Z)-2-carboxy-4-methylthiazol-5(2H)-ylidene]ethyl phosphate</name>
        <dbReference type="ChEBI" id="CHEBI:62899"/>
    </ligand>
</feature>
<evidence type="ECO:0000313" key="14">
    <source>
        <dbReference type="Proteomes" id="UP000831181"/>
    </source>
</evidence>
<evidence type="ECO:0000256" key="8">
    <source>
        <dbReference type="ARBA" id="ARBA00047883"/>
    </source>
</evidence>
<keyword evidence="5 9" id="KW-0784">Thiamine biosynthesis</keyword>
<name>A0A976RQF4_9LACO</name>
<evidence type="ECO:0000256" key="10">
    <source>
        <dbReference type="RuleBase" id="RU003826"/>
    </source>
</evidence>
<dbReference type="FunFam" id="3.20.20.70:FF:000096">
    <property type="entry name" value="Thiamine-phosphate synthase"/>
    <property type="match status" value="1"/>
</dbReference>
<evidence type="ECO:0000256" key="1">
    <source>
        <dbReference type="ARBA" id="ARBA00005165"/>
    </source>
</evidence>
<keyword evidence="3 9" id="KW-0479">Metal-binding</keyword>
<dbReference type="SUPFAM" id="SSF51391">
    <property type="entry name" value="Thiamin phosphate synthase"/>
    <property type="match status" value="1"/>
</dbReference>
<comment type="catalytic activity">
    <reaction evidence="6 9 10">
        <text>4-methyl-5-(2-phosphooxyethyl)-thiazole + 4-amino-2-methyl-5-(diphosphooxymethyl)pyrimidine + H(+) = thiamine phosphate + diphosphate</text>
        <dbReference type="Rhea" id="RHEA:22328"/>
        <dbReference type="ChEBI" id="CHEBI:15378"/>
        <dbReference type="ChEBI" id="CHEBI:33019"/>
        <dbReference type="ChEBI" id="CHEBI:37575"/>
        <dbReference type="ChEBI" id="CHEBI:57841"/>
        <dbReference type="ChEBI" id="CHEBI:58296"/>
        <dbReference type="EC" id="2.5.1.3"/>
    </reaction>
</comment>
<feature type="binding site" evidence="9">
    <location>
        <begin position="36"/>
        <end position="40"/>
    </location>
    <ligand>
        <name>4-amino-2-methyl-5-(diphosphooxymethyl)pyrimidine</name>
        <dbReference type="ChEBI" id="CHEBI:57841"/>
    </ligand>
</feature>
<dbReference type="GO" id="GO:0005737">
    <property type="term" value="C:cytoplasm"/>
    <property type="evidence" value="ECO:0007669"/>
    <property type="project" value="TreeGrafter"/>
</dbReference>
<proteinExistence type="inferred from homology"/>
<accession>A0A976RQF4</accession>
<dbReference type="GO" id="GO:0004789">
    <property type="term" value="F:thiamine-phosphate diphosphorylase activity"/>
    <property type="evidence" value="ECO:0007669"/>
    <property type="project" value="UniProtKB-UniRule"/>
</dbReference>
<dbReference type="GO" id="GO:0000287">
    <property type="term" value="F:magnesium ion binding"/>
    <property type="evidence" value="ECO:0007669"/>
    <property type="project" value="UniProtKB-UniRule"/>
</dbReference>
<evidence type="ECO:0000259" key="12">
    <source>
        <dbReference type="Pfam" id="PF02581"/>
    </source>
</evidence>
<dbReference type="InterPro" id="IPR036206">
    <property type="entry name" value="ThiamineP_synth_sf"/>
</dbReference>
<keyword evidence="2 9" id="KW-0808">Transferase</keyword>
<dbReference type="PANTHER" id="PTHR20857:SF15">
    <property type="entry name" value="THIAMINE-PHOSPHATE SYNTHASE"/>
    <property type="match status" value="1"/>
</dbReference>
<feature type="binding site" evidence="9">
    <location>
        <position position="71"/>
    </location>
    <ligand>
        <name>4-amino-2-methyl-5-(diphosphooxymethyl)pyrimidine</name>
        <dbReference type="ChEBI" id="CHEBI:57841"/>
    </ligand>
</feature>
<evidence type="ECO:0000256" key="4">
    <source>
        <dbReference type="ARBA" id="ARBA00022842"/>
    </source>
</evidence>
<feature type="binding site" evidence="9">
    <location>
        <position position="91"/>
    </location>
    <ligand>
        <name>Mg(2+)</name>
        <dbReference type="ChEBI" id="CHEBI:18420"/>
    </ligand>
</feature>
<keyword evidence="4 9" id="KW-0460">Magnesium</keyword>
<keyword evidence="14" id="KW-1185">Reference proteome</keyword>
<comment type="function">
    <text evidence="9">Condenses 4-methyl-5-(beta-hydroxyethyl)thiazole monophosphate (THZ-P) and 2-methyl-4-amino-5-hydroxymethyl pyrimidine pyrophosphate (HMP-PP) to form thiamine monophosphate (TMP).</text>
</comment>
<dbReference type="AlphaFoldDB" id="A0A976RQF4"/>
<feature type="binding site" evidence="9">
    <location>
        <begin position="187"/>
        <end position="188"/>
    </location>
    <ligand>
        <name>2-[(2R,5Z)-2-carboxy-4-methylthiazol-5(2H)-ylidene]ethyl phosphate</name>
        <dbReference type="ChEBI" id="CHEBI:62899"/>
    </ligand>
</feature>
<feature type="binding site" evidence="9">
    <location>
        <position position="109"/>
    </location>
    <ligand>
        <name>4-amino-2-methyl-5-(diphosphooxymethyl)pyrimidine</name>
        <dbReference type="ChEBI" id="CHEBI:57841"/>
    </ligand>
</feature>
<feature type="binding site" evidence="9">
    <location>
        <position position="139"/>
    </location>
    <ligand>
        <name>4-amino-2-methyl-5-(diphosphooxymethyl)pyrimidine</name>
        <dbReference type="ChEBI" id="CHEBI:57841"/>
    </ligand>
</feature>
<dbReference type="InterPro" id="IPR013785">
    <property type="entry name" value="Aldolase_TIM"/>
</dbReference>
<reference evidence="13" key="1">
    <citation type="journal article" date="2022" name="Int. J. Syst. Evol. Microbiol.">
        <title>Apilactobacillus apisilvae sp. nov., Nicolia spurrieriana gen. nov. sp. nov., Bombilactobacillus folatiphilus sp. nov. and Bombilactobacillus thymidiniphilus sp. nov., four new lactic acid bacterial isolates from stingless bees Tetragonula carbonaria and Austroplebeia australis.</title>
        <authorList>
            <person name="Oliphant S.A."/>
            <person name="Watson-Haigh N.S."/>
            <person name="Sumby K.M."/>
            <person name="Gardner J."/>
            <person name="Groom S."/>
            <person name="Jiranek V."/>
        </authorList>
    </citation>
    <scope>NUCLEOTIDE SEQUENCE</scope>
    <source>
        <strain evidence="13">SGEP1_A5</strain>
    </source>
</reference>